<dbReference type="InterPro" id="IPR029068">
    <property type="entry name" value="Glyas_Bleomycin-R_OHBP_Dase"/>
</dbReference>
<dbReference type="InterPro" id="IPR004360">
    <property type="entry name" value="Glyas_Fos-R_dOase_dom"/>
</dbReference>
<dbReference type="Pfam" id="PF00903">
    <property type="entry name" value="Glyoxalase"/>
    <property type="match status" value="1"/>
</dbReference>
<sequence length="244" mass="27342">MSTSTGFYRWESRCELVSSHAEEAAIYYEWLLGLGAGSRPGDALRRVGVDDVRLPQQEEPSGWLPVFFVDDAEEALGRLGSGDWSRALVERGGELRCYVSDERGVRVRLDTRAEAPADDPASRSAVNFDCATPHLAETAEFYARLLGLRVVEVPEDRYDMRLLCDDQGVTAGVFRLHGMGELGRRPFWITYFEVDSVEDSITRAVHSGSRVRIPPADSPFNRYAVLDDPWGNLYGFSTMHDAHH</sequence>
<evidence type="ECO:0000259" key="1">
    <source>
        <dbReference type="PROSITE" id="PS51819"/>
    </source>
</evidence>
<keyword evidence="3" id="KW-1185">Reference proteome</keyword>
<comment type="caution">
    <text evidence="2">The sequence shown here is derived from an EMBL/GenBank/DDBJ whole genome shotgun (WGS) entry which is preliminary data.</text>
</comment>
<dbReference type="PANTHER" id="PTHR33993:SF14">
    <property type="entry name" value="GB|AAF24581.1"/>
    <property type="match status" value="1"/>
</dbReference>
<dbReference type="PANTHER" id="PTHR33993">
    <property type="entry name" value="GLYOXALASE-RELATED"/>
    <property type="match status" value="1"/>
</dbReference>
<protein>
    <recommendedName>
        <fullName evidence="1">VOC domain-containing protein</fullName>
    </recommendedName>
</protein>
<dbReference type="Gene3D" id="3.10.180.10">
    <property type="entry name" value="2,3-Dihydroxybiphenyl 1,2-Dioxygenase, domain 1"/>
    <property type="match status" value="1"/>
</dbReference>
<dbReference type="Proteomes" id="UP001500851">
    <property type="component" value="Unassembled WGS sequence"/>
</dbReference>
<dbReference type="PROSITE" id="PS51819">
    <property type="entry name" value="VOC"/>
    <property type="match status" value="1"/>
</dbReference>
<organism evidence="2 3">
    <name type="scientific">Leucobacter iarius</name>
    <dbReference type="NCBI Taxonomy" id="333963"/>
    <lineage>
        <taxon>Bacteria</taxon>
        <taxon>Bacillati</taxon>
        <taxon>Actinomycetota</taxon>
        <taxon>Actinomycetes</taxon>
        <taxon>Micrococcales</taxon>
        <taxon>Microbacteriaceae</taxon>
        <taxon>Leucobacter</taxon>
    </lineage>
</organism>
<accession>A0ABN2L936</accession>
<reference evidence="2 3" key="1">
    <citation type="journal article" date="2019" name="Int. J. Syst. Evol. Microbiol.">
        <title>The Global Catalogue of Microorganisms (GCM) 10K type strain sequencing project: providing services to taxonomists for standard genome sequencing and annotation.</title>
        <authorList>
            <consortium name="The Broad Institute Genomics Platform"/>
            <consortium name="The Broad Institute Genome Sequencing Center for Infectious Disease"/>
            <person name="Wu L."/>
            <person name="Ma J."/>
        </authorList>
    </citation>
    <scope>NUCLEOTIDE SEQUENCE [LARGE SCALE GENOMIC DNA]</scope>
    <source>
        <strain evidence="2 3">JCM 14736</strain>
    </source>
</reference>
<dbReference type="InterPro" id="IPR037523">
    <property type="entry name" value="VOC_core"/>
</dbReference>
<dbReference type="InterPro" id="IPR052164">
    <property type="entry name" value="Anthracycline_SecMetBiosynth"/>
</dbReference>
<gene>
    <name evidence="2" type="ORF">GCM10009768_05320</name>
</gene>
<evidence type="ECO:0000313" key="2">
    <source>
        <dbReference type="EMBL" id="GAA1779380.1"/>
    </source>
</evidence>
<proteinExistence type="predicted"/>
<feature type="domain" description="VOC" evidence="1">
    <location>
        <begin position="124"/>
        <end position="239"/>
    </location>
</feature>
<dbReference type="EMBL" id="BAAAOB010000001">
    <property type="protein sequence ID" value="GAA1779380.1"/>
    <property type="molecule type" value="Genomic_DNA"/>
</dbReference>
<name>A0ABN2L936_9MICO</name>
<dbReference type="SUPFAM" id="SSF54593">
    <property type="entry name" value="Glyoxalase/Bleomycin resistance protein/Dihydroxybiphenyl dioxygenase"/>
    <property type="match status" value="1"/>
</dbReference>
<dbReference type="RefSeq" id="WP_344028937.1">
    <property type="nucleotide sequence ID" value="NZ_BAAAOB010000001.1"/>
</dbReference>
<evidence type="ECO:0000313" key="3">
    <source>
        <dbReference type="Proteomes" id="UP001500851"/>
    </source>
</evidence>